<keyword evidence="9" id="KW-1185">Reference proteome</keyword>
<evidence type="ECO:0000256" key="5">
    <source>
        <dbReference type="ARBA" id="ARBA00023136"/>
    </source>
</evidence>
<dbReference type="Pfam" id="PF07690">
    <property type="entry name" value="MFS_1"/>
    <property type="match status" value="2"/>
</dbReference>
<feature type="transmembrane region" description="Helical" evidence="6">
    <location>
        <begin position="554"/>
        <end position="573"/>
    </location>
</feature>
<feature type="transmembrane region" description="Helical" evidence="6">
    <location>
        <begin position="877"/>
        <end position="896"/>
    </location>
</feature>
<feature type="transmembrane region" description="Helical" evidence="6">
    <location>
        <begin position="613"/>
        <end position="637"/>
    </location>
</feature>
<dbReference type="PROSITE" id="PS50850">
    <property type="entry name" value="MFS"/>
    <property type="match status" value="1"/>
</dbReference>
<protein>
    <submittedName>
        <fullName evidence="8">Major Facilitator Superfamily (MFS)</fullName>
    </submittedName>
</protein>
<dbReference type="GO" id="GO:0022857">
    <property type="term" value="F:transmembrane transporter activity"/>
    <property type="evidence" value="ECO:0007669"/>
    <property type="project" value="InterPro"/>
</dbReference>
<dbReference type="InterPro" id="IPR011011">
    <property type="entry name" value="Znf_FYVE_PHD"/>
</dbReference>
<feature type="transmembrane region" description="Helical" evidence="6">
    <location>
        <begin position="833"/>
        <end position="857"/>
    </location>
</feature>
<dbReference type="InterPro" id="IPR036259">
    <property type="entry name" value="MFS_trans_sf"/>
</dbReference>
<evidence type="ECO:0000313" key="9">
    <source>
        <dbReference type="Proteomes" id="UP000243217"/>
    </source>
</evidence>
<feature type="transmembrane region" description="Helical" evidence="6">
    <location>
        <begin position="731"/>
        <end position="749"/>
    </location>
</feature>
<feature type="transmembrane region" description="Helical" evidence="6">
    <location>
        <begin position="524"/>
        <end position="542"/>
    </location>
</feature>
<dbReference type="CDD" id="cd17325">
    <property type="entry name" value="MFS_MdtG_SLC18_like"/>
    <property type="match status" value="1"/>
</dbReference>
<evidence type="ECO:0000313" key="8">
    <source>
        <dbReference type="EMBL" id="OQR82054.1"/>
    </source>
</evidence>
<organism evidence="8 9">
    <name type="scientific">Thraustotheca clavata</name>
    <dbReference type="NCBI Taxonomy" id="74557"/>
    <lineage>
        <taxon>Eukaryota</taxon>
        <taxon>Sar</taxon>
        <taxon>Stramenopiles</taxon>
        <taxon>Oomycota</taxon>
        <taxon>Saprolegniomycetes</taxon>
        <taxon>Saprolegniales</taxon>
        <taxon>Achlyaceae</taxon>
        <taxon>Thraustotheca</taxon>
    </lineage>
</organism>
<accession>A0A1V9Y8N9</accession>
<comment type="subcellular location">
    <subcellularLocation>
        <location evidence="1">Membrane</location>
        <topology evidence="1">Multi-pass membrane protein</topology>
    </subcellularLocation>
</comment>
<dbReference type="GO" id="GO:0016020">
    <property type="term" value="C:membrane"/>
    <property type="evidence" value="ECO:0007669"/>
    <property type="project" value="UniProtKB-SubCell"/>
</dbReference>
<dbReference type="Gene3D" id="3.30.40.10">
    <property type="entry name" value="Zinc/RING finger domain, C3HC4 (zinc finger)"/>
    <property type="match status" value="1"/>
</dbReference>
<dbReference type="OrthoDB" id="446368at2759"/>
<keyword evidence="4 6" id="KW-1133">Transmembrane helix</keyword>
<evidence type="ECO:0000256" key="6">
    <source>
        <dbReference type="SAM" id="Phobius"/>
    </source>
</evidence>
<dbReference type="InterPro" id="IPR011701">
    <property type="entry name" value="MFS"/>
</dbReference>
<keyword evidence="2" id="KW-0813">Transport</keyword>
<name>A0A1V9Y8N9_9STRA</name>
<evidence type="ECO:0000256" key="2">
    <source>
        <dbReference type="ARBA" id="ARBA00022448"/>
    </source>
</evidence>
<evidence type="ECO:0000256" key="1">
    <source>
        <dbReference type="ARBA" id="ARBA00004141"/>
    </source>
</evidence>
<dbReference type="PANTHER" id="PTHR23506:SF26">
    <property type="entry name" value="MFS-TYPE TRANSPORTER SLC18B1"/>
    <property type="match status" value="1"/>
</dbReference>
<feature type="transmembrane region" description="Helical" evidence="6">
    <location>
        <begin position="687"/>
        <end position="711"/>
    </location>
</feature>
<dbReference type="Proteomes" id="UP000243217">
    <property type="component" value="Unassembled WGS sequence"/>
</dbReference>
<dbReference type="InterPro" id="IPR013083">
    <property type="entry name" value="Znf_RING/FYVE/PHD"/>
</dbReference>
<sequence length="925" mass="102029">MCLLKQLRASGGNKDLNQTSPYCFLHDVNQLSDEELLKHGDTIGKRFLHQCASSRYIPRRHRKKKKTEHFVAKYDKSTQLYSVQAVIEIPNSTLKEVVELLSGEVDPCMGKRGFNVFLTRVFGPNLLDSVDVRCCSTKHDVPRNSECLSLDDDAALTTLERIDRSCMDECLTIKQIHFNQQRIFRKTQSEWLLLDYAKHLSSTSFLRVFKSIDNSTTYPIAADQPVNRHKFLLFGFHIEELVHRGVCRVTFLGLHFSLKARHDCQLYLERIAHSIETMPSIIFSRRLGQRLKSRNLKMPELASKCTSCFEPLDHRRTVCRICNYYYCLSCTSLQIAETSASSPPLELRVCRECTEQTMRGNDESSTELIEITPFINSGVHQPTWLFAISDHAMFRISESTTEGNTALRFSPTNLECKSSSLHVALRIKLHIVSHISLMGMVYERKRSSSSDYGYCVYCEEAHKHDALMQASSPWNPLRRPLWQSVIVTAVGTIVLFLVNQLTTLLVGFYPTYAKHELNASQSQISILFSIYPLCIMVACPMASSAAARIGRQSILCLGLFASAMSTVAFAYATNVTLLIFLRSIQGTGAGMAVVGSVAMIVDEFTGKESQAVGIAEITIALAFVSSPMFGSILFDWGGIELPFLISGVAQLACVMVLPSLFLEYGLPDGLAISNSMEKAKDSNQTSCYDTLSPTTLVCLSVTTLAMCGIGVIDPNLGSHLQKQLDAQHVAIGIGFGLSALLYFVGGYLYGWLSSKCGCKPVIVAGIWLTAMGFLALGLPSLVSTTSTPSEWALWSVQGIALTLIGGGTSLTLAPTLPMSLASINLKPTVGMQLLVGVFGSAVYLGQALGPFIALGLMEVLPKTRTTYCPDGQLCESPLPWVFTVYAIFLCVFGMGVGNEQETRQGWVCRRSESNGQYICGPPELM</sequence>
<dbReference type="AlphaFoldDB" id="A0A1V9Y8N9"/>
<dbReference type="STRING" id="74557.A0A1V9Y8N9"/>
<keyword evidence="3 6" id="KW-0812">Transmembrane</keyword>
<evidence type="ECO:0000256" key="3">
    <source>
        <dbReference type="ARBA" id="ARBA00022692"/>
    </source>
</evidence>
<evidence type="ECO:0000259" key="7">
    <source>
        <dbReference type="PROSITE" id="PS50850"/>
    </source>
</evidence>
<evidence type="ECO:0000256" key="4">
    <source>
        <dbReference type="ARBA" id="ARBA00022989"/>
    </source>
</evidence>
<feature type="transmembrane region" description="Helical" evidence="6">
    <location>
        <begin position="485"/>
        <end position="512"/>
    </location>
</feature>
<dbReference type="Gene3D" id="1.20.1250.20">
    <property type="entry name" value="MFS general substrate transporter like domains"/>
    <property type="match status" value="2"/>
</dbReference>
<dbReference type="EMBL" id="JNBS01004846">
    <property type="protein sequence ID" value="OQR82054.1"/>
    <property type="molecule type" value="Genomic_DNA"/>
</dbReference>
<feature type="transmembrane region" description="Helical" evidence="6">
    <location>
        <begin position="791"/>
        <end position="812"/>
    </location>
</feature>
<dbReference type="PANTHER" id="PTHR23506">
    <property type="entry name" value="GH10249P"/>
    <property type="match status" value="1"/>
</dbReference>
<dbReference type="SUPFAM" id="SSF103473">
    <property type="entry name" value="MFS general substrate transporter"/>
    <property type="match status" value="1"/>
</dbReference>
<feature type="transmembrane region" description="Helical" evidence="6">
    <location>
        <begin position="761"/>
        <end position="779"/>
    </location>
</feature>
<keyword evidence="5 6" id="KW-0472">Membrane</keyword>
<dbReference type="SUPFAM" id="SSF57903">
    <property type="entry name" value="FYVE/PHD zinc finger"/>
    <property type="match status" value="1"/>
</dbReference>
<comment type="caution">
    <text evidence="8">The sequence shown here is derived from an EMBL/GenBank/DDBJ whole genome shotgun (WGS) entry which is preliminary data.</text>
</comment>
<reference evidence="8 9" key="1">
    <citation type="journal article" date="2014" name="Genome Biol. Evol.">
        <title>The secreted proteins of Achlya hypogyna and Thraustotheca clavata identify the ancestral oomycete secretome and reveal gene acquisitions by horizontal gene transfer.</title>
        <authorList>
            <person name="Misner I."/>
            <person name="Blouin N."/>
            <person name="Leonard G."/>
            <person name="Richards T.A."/>
            <person name="Lane C.E."/>
        </authorList>
    </citation>
    <scope>NUCLEOTIDE SEQUENCE [LARGE SCALE GENOMIC DNA]</scope>
    <source>
        <strain evidence="8 9">ATCC 34112</strain>
    </source>
</reference>
<dbReference type="InterPro" id="IPR050930">
    <property type="entry name" value="MFS_Vesicular_Transporter"/>
</dbReference>
<dbReference type="CDD" id="cd00065">
    <property type="entry name" value="FYVE_like_SF"/>
    <property type="match status" value="1"/>
</dbReference>
<proteinExistence type="predicted"/>
<gene>
    <name evidence="8" type="ORF">THRCLA_11168</name>
</gene>
<dbReference type="InterPro" id="IPR020846">
    <property type="entry name" value="MFS_dom"/>
</dbReference>
<feature type="domain" description="Major facilitator superfamily (MFS) profile" evidence="7">
    <location>
        <begin position="484"/>
        <end position="901"/>
    </location>
</feature>
<feature type="transmembrane region" description="Helical" evidence="6">
    <location>
        <begin position="643"/>
        <end position="666"/>
    </location>
</feature>